<dbReference type="PANTHER" id="PTHR43000">
    <property type="entry name" value="DTDP-D-GLUCOSE 4,6-DEHYDRATASE-RELATED"/>
    <property type="match status" value="1"/>
</dbReference>
<evidence type="ECO:0000313" key="5">
    <source>
        <dbReference type="EMBL" id="AKI78900.1"/>
    </source>
</evidence>
<dbReference type="SUPFAM" id="SSF51735">
    <property type="entry name" value="NAD(P)-binding Rossmann-fold domains"/>
    <property type="match status" value="1"/>
</dbReference>
<protein>
    <submittedName>
        <fullName evidence="5">Putative dTDP-D-glucose 46-dehydratase</fullName>
    </submittedName>
</protein>
<name>A0A0G2XZY6_MIMIV</name>
<comment type="cofactor">
    <cofactor evidence="1">
        <name>NAD(+)</name>
        <dbReference type="ChEBI" id="CHEBI:57540"/>
    </cofactor>
</comment>
<keyword evidence="3" id="KW-0456">Lyase</keyword>
<dbReference type="InterPro" id="IPR005888">
    <property type="entry name" value="dTDP_Gluc_deHydtase"/>
</dbReference>
<evidence type="ECO:0000256" key="1">
    <source>
        <dbReference type="ARBA" id="ARBA00001911"/>
    </source>
</evidence>
<keyword evidence="2" id="KW-0520">NAD</keyword>
<accession>A0A0G2XZY6</accession>
<dbReference type="EMBL" id="KM982401">
    <property type="protein sequence ID" value="AKI78900.1"/>
    <property type="molecule type" value="Genomic_DNA"/>
</dbReference>
<sequence>MKNILVTGGLGFIGSNFVNHISSKYDNVNIYVYDIGDYCASVENVEWNNRTKLIKGDIRNFDLIMHTLTEHEIDTIVHFAAHSHVDNSFKNSLAFTETNVFGTHVLLECSRMYGKLKLFFHMSTDEVYGEIDTTDTSREVSLLCPTNPYAATKAGAEHIVKSYFLSYKLPIIIARCNNVYGRNQYPEKLIPKFICSLLDGKKLHIQGTGNSRRNFIHAIDVADAVDLVINNGVIGETYNIGVTNEHSVLDVAQILCDIAGVNLENQLEYVPDRLFNDFRYNITNDKIKSLGWEQSRKDFKKELVELFDWYKVNRHRYNVPGSQ</sequence>
<evidence type="ECO:0000256" key="3">
    <source>
        <dbReference type="ARBA" id="ARBA00023239"/>
    </source>
</evidence>
<feature type="domain" description="NAD(P)-binding" evidence="4">
    <location>
        <begin position="5"/>
        <end position="295"/>
    </location>
</feature>
<dbReference type="InterPro" id="IPR036291">
    <property type="entry name" value="NAD(P)-bd_dom_sf"/>
</dbReference>
<organismHost>
    <name type="scientific">Acanthamoeba polyphaga</name>
    <name type="common">Amoeba</name>
    <dbReference type="NCBI Taxonomy" id="5757"/>
</organismHost>
<dbReference type="FunFam" id="3.40.50.720:FF:000304">
    <property type="entry name" value="UDP-glucose 4,6-dehydratase"/>
    <property type="match status" value="1"/>
</dbReference>
<dbReference type="GO" id="GO:0008460">
    <property type="term" value="F:dTDP-glucose 4,6-dehydratase activity"/>
    <property type="evidence" value="ECO:0007669"/>
    <property type="project" value="InterPro"/>
</dbReference>
<reference evidence="5 6" key="1">
    <citation type="submission" date="2014-10" db="EMBL/GenBank/DDBJ databases">
        <title>Pan-genome analysis of Brazilian lineage A amoebal mimiviruses.</title>
        <authorList>
            <person name="Assis F.L."/>
            <person name="Abrahao J.S."/>
            <person name="Kroon E.G."/>
            <person name="Dornas F.P."/>
            <person name="Andrade K.R."/>
            <person name="Borato P.V.M."/>
            <person name="Pilotto M.R."/>
            <person name="Benamar S."/>
            <person name="LaScola B."/>
            <person name="Colson P."/>
        </authorList>
    </citation>
    <scope>NUCLEOTIDE SEQUENCE [LARGE SCALE GENOMIC DNA]</scope>
    <source>
        <strain evidence="5 6">Oyster</strain>
    </source>
</reference>
<dbReference type="Gene3D" id="3.90.25.10">
    <property type="entry name" value="UDP-galactose 4-epimerase, domain 1"/>
    <property type="match status" value="1"/>
</dbReference>
<dbReference type="CDD" id="cd05246">
    <property type="entry name" value="dTDP_GD_SDR_e"/>
    <property type="match status" value="1"/>
</dbReference>
<proteinExistence type="predicted"/>
<organism evidence="5 6">
    <name type="scientific">Acanthamoeba polyphaga mimivirus</name>
    <name type="common">APMV</name>
    <dbReference type="NCBI Taxonomy" id="212035"/>
    <lineage>
        <taxon>Viruses</taxon>
        <taxon>Varidnaviria</taxon>
        <taxon>Bamfordvirae</taxon>
        <taxon>Nucleocytoviricota</taxon>
        <taxon>Megaviricetes</taxon>
        <taxon>Imitervirales</taxon>
        <taxon>Mimiviridae</taxon>
        <taxon>Megamimivirinae</taxon>
        <taxon>Mimivirus</taxon>
        <taxon>Mimivirus bradfordmassiliense</taxon>
    </lineage>
</organism>
<dbReference type="InterPro" id="IPR016040">
    <property type="entry name" value="NAD(P)-bd_dom"/>
</dbReference>
<dbReference type="GO" id="GO:0009225">
    <property type="term" value="P:nucleotide-sugar metabolic process"/>
    <property type="evidence" value="ECO:0007669"/>
    <property type="project" value="InterPro"/>
</dbReference>
<evidence type="ECO:0000259" key="4">
    <source>
        <dbReference type="Pfam" id="PF16363"/>
    </source>
</evidence>
<dbReference type="Proteomes" id="UP000241474">
    <property type="component" value="Segment"/>
</dbReference>
<dbReference type="Gene3D" id="3.40.50.720">
    <property type="entry name" value="NAD(P)-binding Rossmann-like Domain"/>
    <property type="match status" value="1"/>
</dbReference>
<evidence type="ECO:0000256" key="2">
    <source>
        <dbReference type="ARBA" id="ARBA00023027"/>
    </source>
</evidence>
<evidence type="ECO:0000313" key="6">
    <source>
        <dbReference type="Proteomes" id="UP000241474"/>
    </source>
</evidence>
<dbReference type="Pfam" id="PF16363">
    <property type="entry name" value="GDP_Man_Dehyd"/>
    <property type="match status" value="1"/>
</dbReference>